<sequence length="110" mass="11220">MPRRVVALATAALACFGALTLSAAPAQAAVLEVVYSPLSLGEYCAAKVNPSSTIGFYNGGLSCHRWNSTGGTTYTGSGSASAACAYFNPTYVYAGYAQGGSQALICKYTV</sequence>
<dbReference type="PROSITE" id="PS51257">
    <property type="entry name" value="PROKAR_LIPOPROTEIN"/>
    <property type="match status" value="1"/>
</dbReference>
<proteinExistence type="predicted"/>
<dbReference type="Proteomes" id="UP001597024">
    <property type="component" value="Unassembled WGS sequence"/>
</dbReference>
<reference evidence="3" key="1">
    <citation type="journal article" date="2019" name="Int. J. Syst. Evol. Microbiol.">
        <title>The Global Catalogue of Microorganisms (GCM) 10K type strain sequencing project: providing services to taxonomists for standard genome sequencing and annotation.</title>
        <authorList>
            <consortium name="The Broad Institute Genomics Platform"/>
            <consortium name="The Broad Institute Genome Sequencing Center for Infectious Disease"/>
            <person name="Wu L."/>
            <person name="Ma J."/>
        </authorList>
    </citation>
    <scope>NUCLEOTIDE SEQUENCE [LARGE SCALE GENOMIC DNA]</scope>
    <source>
        <strain evidence="3">CCUG 62974</strain>
    </source>
</reference>
<keyword evidence="3" id="KW-1185">Reference proteome</keyword>
<evidence type="ECO:0000256" key="1">
    <source>
        <dbReference type="SAM" id="SignalP"/>
    </source>
</evidence>
<comment type="caution">
    <text evidence="2">The sequence shown here is derived from an EMBL/GenBank/DDBJ whole genome shotgun (WGS) entry which is preliminary data.</text>
</comment>
<evidence type="ECO:0000313" key="3">
    <source>
        <dbReference type="Proteomes" id="UP001597024"/>
    </source>
</evidence>
<organism evidence="2 3">
    <name type="scientific">Streptosporangium algeriense</name>
    <dbReference type="NCBI Taxonomy" id="1682748"/>
    <lineage>
        <taxon>Bacteria</taxon>
        <taxon>Bacillati</taxon>
        <taxon>Actinomycetota</taxon>
        <taxon>Actinomycetes</taxon>
        <taxon>Streptosporangiales</taxon>
        <taxon>Streptosporangiaceae</taxon>
        <taxon>Streptosporangium</taxon>
    </lineage>
</organism>
<accession>A0ABW3E4X6</accession>
<gene>
    <name evidence="2" type="ORF">ACFQ08_41980</name>
</gene>
<dbReference type="EMBL" id="JBHTHX010002958">
    <property type="protein sequence ID" value="MFD0891160.1"/>
    <property type="molecule type" value="Genomic_DNA"/>
</dbReference>
<evidence type="ECO:0000313" key="2">
    <source>
        <dbReference type="EMBL" id="MFD0891160.1"/>
    </source>
</evidence>
<feature type="chain" id="PRO_5046439973" evidence="1">
    <location>
        <begin position="29"/>
        <end position="110"/>
    </location>
</feature>
<keyword evidence="1" id="KW-0732">Signal</keyword>
<protein>
    <submittedName>
        <fullName evidence="2">Uncharacterized protein</fullName>
    </submittedName>
</protein>
<name>A0ABW3E4X6_9ACTN</name>
<feature type="signal peptide" evidence="1">
    <location>
        <begin position="1"/>
        <end position="28"/>
    </location>
</feature>